<dbReference type="EMBL" id="JQZV01000013">
    <property type="protein sequence ID" value="KGN92159.1"/>
    <property type="molecule type" value="Genomic_DNA"/>
</dbReference>
<dbReference type="Proteomes" id="UP000030101">
    <property type="component" value="Unassembled WGS sequence"/>
</dbReference>
<sequence length="167" mass="18453">MNSKTFALATVFLILLSVLLTASVGKGERAIYGYNPGDMLQRIKVEGEIVPVSVGDEDSSIVHFWSIEDAKSRLTNALLNERCKGSDVNFISICIDGSLRDMEQCLALDGIDPQSGSSKYLRLNDYRTLARDFEVRKGQTKTFLVSASGIIEEVFSNEDAWKTYSGL</sequence>
<reference evidence="1 2" key="1">
    <citation type="submission" date="2014-08" db="EMBL/GenBank/DDBJ databases">
        <title>Porphyromonas canoris strain:OH2762 Genome sequencing.</title>
        <authorList>
            <person name="Wallis C."/>
            <person name="Deusch O."/>
            <person name="O'Flynn C."/>
            <person name="Davis I."/>
            <person name="Jospin G."/>
            <person name="Darling A.E."/>
            <person name="Coil D.A."/>
            <person name="Alexiev A."/>
            <person name="Horsfall A."/>
            <person name="Kirkwood N."/>
            <person name="Harris S."/>
            <person name="Eisen J.A."/>
        </authorList>
    </citation>
    <scope>NUCLEOTIDE SEQUENCE [LARGE SCALE GENOMIC DNA]</scope>
    <source>
        <strain evidence="2">COT-108 OH2762</strain>
    </source>
</reference>
<gene>
    <name evidence="1" type="ORF">HQ43_09045</name>
</gene>
<keyword evidence="2" id="KW-1185">Reference proteome</keyword>
<evidence type="ECO:0000313" key="1">
    <source>
        <dbReference type="EMBL" id="KGN92159.1"/>
    </source>
</evidence>
<comment type="caution">
    <text evidence="1">The sequence shown here is derived from an EMBL/GenBank/DDBJ whole genome shotgun (WGS) entry which is preliminary data.</text>
</comment>
<protein>
    <submittedName>
        <fullName evidence="1">Uncharacterized protein</fullName>
    </submittedName>
</protein>
<name>A0ABR4XL17_9PORP</name>
<evidence type="ECO:0000313" key="2">
    <source>
        <dbReference type="Proteomes" id="UP000030101"/>
    </source>
</evidence>
<organism evidence="1 2">
    <name type="scientific">Porphyromonas canoris</name>
    <dbReference type="NCBI Taxonomy" id="36875"/>
    <lineage>
        <taxon>Bacteria</taxon>
        <taxon>Pseudomonadati</taxon>
        <taxon>Bacteroidota</taxon>
        <taxon>Bacteroidia</taxon>
        <taxon>Bacteroidales</taxon>
        <taxon>Porphyromonadaceae</taxon>
        <taxon>Porphyromonas</taxon>
    </lineage>
</organism>
<proteinExistence type="predicted"/>
<dbReference type="RefSeq" id="WP_036792202.1">
    <property type="nucleotide sequence ID" value="NZ_JQZV01000013.1"/>
</dbReference>
<accession>A0ABR4XL17</accession>